<dbReference type="InterPro" id="IPR026385">
    <property type="entry name" value="LegC-like"/>
</dbReference>
<dbReference type="PATRIC" id="fig|1492738.3.peg.1447"/>
<proteinExistence type="inferred from homology"/>
<reference evidence="13 14" key="1">
    <citation type="submission" date="2014-05" db="EMBL/GenBank/DDBJ databases">
        <title>Genome Sequence of Flavobacterium sp. EM1321.</title>
        <authorList>
            <person name="Shin S.-K."/>
            <person name="Yi H."/>
        </authorList>
    </citation>
    <scope>NUCLEOTIDE SEQUENCE [LARGE SCALE GENOMIC DNA]</scope>
    <source>
        <strain evidence="13 14">EM1321</strain>
    </source>
</reference>
<evidence type="ECO:0000256" key="6">
    <source>
        <dbReference type="ARBA" id="ARBA00037999"/>
    </source>
</evidence>
<comment type="caution">
    <text evidence="13">The sequence shown here is derived from an EMBL/GenBank/DDBJ whole genome shotgun (WGS) entry which is preliminary data.</text>
</comment>
<dbReference type="InterPro" id="IPR015421">
    <property type="entry name" value="PyrdxlP-dep_Trfase_major"/>
</dbReference>
<evidence type="ECO:0000256" key="3">
    <source>
        <dbReference type="ARBA" id="ARBA00022576"/>
    </source>
</evidence>
<evidence type="ECO:0000256" key="5">
    <source>
        <dbReference type="ARBA" id="ARBA00022898"/>
    </source>
</evidence>
<feature type="active site" description="Proton acceptor" evidence="10">
    <location>
        <position position="217"/>
    </location>
</feature>
<dbReference type="PANTHER" id="PTHR30244">
    <property type="entry name" value="TRANSAMINASE"/>
    <property type="match status" value="1"/>
</dbReference>
<dbReference type="PIRSF" id="PIRSF000390">
    <property type="entry name" value="PLP_StrS"/>
    <property type="match status" value="1"/>
</dbReference>
<dbReference type="EC" id="2.6.1.102" evidence="8"/>
<dbReference type="GO" id="GO:0000271">
    <property type="term" value="P:polysaccharide biosynthetic process"/>
    <property type="evidence" value="ECO:0007669"/>
    <property type="project" value="TreeGrafter"/>
</dbReference>
<keyword evidence="5 11" id="KW-0663">Pyridoxal phosphate</keyword>
<dbReference type="eggNOG" id="COG0399">
    <property type="taxonomic scope" value="Bacteria"/>
</dbReference>
<gene>
    <name evidence="13" type="ORF">FEM21_14550</name>
</gene>
<dbReference type="GO" id="GO:0102933">
    <property type="term" value="F:GDP-4-dehydro-6-deoxy-D-mannose-4-aminotransferase activity"/>
    <property type="evidence" value="ECO:0007669"/>
    <property type="project" value="UniProtKB-EC"/>
</dbReference>
<comment type="cofactor">
    <cofactor evidence="1">
        <name>pyridoxal 5'-phosphate</name>
        <dbReference type="ChEBI" id="CHEBI:597326"/>
    </cofactor>
</comment>
<dbReference type="SUPFAM" id="SSF53383">
    <property type="entry name" value="PLP-dependent transferases"/>
    <property type="match status" value="1"/>
</dbReference>
<comment type="pathway">
    <text evidence="2">Bacterial outer membrane biogenesis; LPS O-antigen biosynthesis.</text>
</comment>
<protein>
    <recommendedName>
        <fullName evidence="9">GDP-perosamine synthase</fullName>
        <ecNumber evidence="8">2.6.1.102</ecNumber>
    </recommendedName>
</protein>
<evidence type="ECO:0000256" key="7">
    <source>
        <dbReference type="ARBA" id="ARBA00051587"/>
    </source>
</evidence>
<name>A0A066WS09_9FLAO</name>
<comment type="similarity">
    <text evidence="6 12">Belongs to the DegT/DnrJ/EryC1 family.</text>
</comment>
<accession>A0A066WS09</accession>
<dbReference type="InterPro" id="IPR015424">
    <property type="entry name" value="PyrdxlP-dep_Trfase"/>
</dbReference>
<keyword evidence="3 13" id="KW-0032">Aminotransferase</keyword>
<dbReference type="GO" id="GO:0030170">
    <property type="term" value="F:pyridoxal phosphate binding"/>
    <property type="evidence" value="ECO:0007669"/>
    <property type="project" value="TreeGrafter"/>
</dbReference>
<dbReference type="PANTHER" id="PTHR30244:SF30">
    <property type="entry name" value="BLR5990 PROTEIN"/>
    <property type="match status" value="1"/>
</dbReference>
<dbReference type="NCBIfam" id="TIGR04181">
    <property type="entry name" value="NHT_00031"/>
    <property type="match status" value="1"/>
</dbReference>
<dbReference type="Gene3D" id="3.40.640.10">
    <property type="entry name" value="Type I PLP-dependent aspartate aminotransferase-like (Major domain)"/>
    <property type="match status" value="1"/>
</dbReference>
<dbReference type="AlphaFoldDB" id="A0A066WS09"/>
<evidence type="ECO:0000256" key="10">
    <source>
        <dbReference type="PIRSR" id="PIRSR000390-1"/>
    </source>
</evidence>
<dbReference type="Pfam" id="PF01041">
    <property type="entry name" value="DegT_DnrJ_EryC1"/>
    <property type="match status" value="1"/>
</dbReference>
<evidence type="ECO:0000256" key="11">
    <source>
        <dbReference type="PIRSR" id="PIRSR000390-2"/>
    </source>
</evidence>
<feature type="modified residue" description="N6-(pyridoxal phosphate)lysine" evidence="11">
    <location>
        <position position="217"/>
    </location>
</feature>
<evidence type="ECO:0000256" key="9">
    <source>
        <dbReference type="ARBA" id="ARBA00074221"/>
    </source>
</evidence>
<sequence length="381" mass="42566">MNNAIKATISFIKEQYKTENFIPLHVPHFGGNEKKYLLETIDSTFVSSVGAYVDQFEVMMQNITNTQRAVAVVNGTAAIQVALRLIGVKAGDEVLTQALTFVATANAIAYQNATPVFLDVDLDTMGLSPNSVAVFLEEFGDLREDGCYNKKTGKKISACLPMHTFGFPVHLDELIEVCDKWKIPVLEDAAESLGSEYKGKSTGSFGKLGAFSFNGNKIVTCGGGGAIVTNDLKLGEKGKYLTTTAKIPHPYEYVHDEMGYNFRMPNLNAALACAQLEQLDNFLENKRTLAKQYESFFASNGVKFRTETPNTKANYWLMCVELENKSDRDLFLKVTNDNNVMTRPIWQLMYRLPMYSNCQRDKQLNAEFLEERIVNIPSSVR</sequence>
<dbReference type="STRING" id="1492738.FEM21_14550"/>
<dbReference type="Gene3D" id="3.90.1150.10">
    <property type="entry name" value="Aspartate Aminotransferase, domain 1"/>
    <property type="match status" value="1"/>
</dbReference>
<dbReference type="OrthoDB" id="9804264at2"/>
<evidence type="ECO:0000256" key="4">
    <source>
        <dbReference type="ARBA" id="ARBA00022679"/>
    </source>
</evidence>
<evidence type="ECO:0000313" key="13">
    <source>
        <dbReference type="EMBL" id="KDN55328.1"/>
    </source>
</evidence>
<comment type="catalytic activity">
    <reaction evidence="7">
        <text>GDP-alpha-D-perosamine + 2-oxoglutarate = GDP-4-dehydro-alpha-D-rhamnose + L-glutamate</text>
        <dbReference type="Rhea" id="RHEA:36779"/>
        <dbReference type="ChEBI" id="CHEBI:16810"/>
        <dbReference type="ChEBI" id="CHEBI:29985"/>
        <dbReference type="ChEBI" id="CHEBI:57964"/>
        <dbReference type="ChEBI" id="CHEBI:73996"/>
        <dbReference type="EC" id="2.6.1.102"/>
    </reaction>
</comment>
<organism evidence="13 14">
    <name type="scientific">Flavobacterium seoulense</name>
    <dbReference type="NCBI Taxonomy" id="1492738"/>
    <lineage>
        <taxon>Bacteria</taxon>
        <taxon>Pseudomonadati</taxon>
        <taxon>Bacteroidota</taxon>
        <taxon>Flavobacteriia</taxon>
        <taxon>Flavobacteriales</taxon>
        <taxon>Flavobacteriaceae</taxon>
        <taxon>Flavobacterium</taxon>
    </lineage>
</organism>
<evidence type="ECO:0000256" key="12">
    <source>
        <dbReference type="RuleBase" id="RU004508"/>
    </source>
</evidence>
<dbReference type="InterPro" id="IPR000653">
    <property type="entry name" value="DegT/StrS_aminotransferase"/>
</dbReference>
<dbReference type="InterPro" id="IPR015422">
    <property type="entry name" value="PyrdxlP-dep_Trfase_small"/>
</dbReference>
<dbReference type="CDD" id="cd00616">
    <property type="entry name" value="AHBA_syn"/>
    <property type="match status" value="1"/>
</dbReference>
<dbReference type="Proteomes" id="UP000027064">
    <property type="component" value="Unassembled WGS sequence"/>
</dbReference>
<evidence type="ECO:0000256" key="1">
    <source>
        <dbReference type="ARBA" id="ARBA00001933"/>
    </source>
</evidence>
<evidence type="ECO:0000256" key="8">
    <source>
        <dbReference type="ARBA" id="ARBA00066317"/>
    </source>
</evidence>
<keyword evidence="14" id="KW-1185">Reference proteome</keyword>
<dbReference type="FunFam" id="3.40.640.10:FF:000090">
    <property type="entry name" value="Pyridoxal phosphate-dependent aminotransferase"/>
    <property type="match status" value="1"/>
</dbReference>
<evidence type="ECO:0000256" key="2">
    <source>
        <dbReference type="ARBA" id="ARBA00005125"/>
    </source>
</evidence>
<dbReference type="EMBL" id="JNCA01000014">
    <property type="protein sequence ID" value="KDN55328.1"/>
    <property type="molecule type" value="Genomic_DNA"/>
</dbReference>
<dbReference type="RefSeq" id="WP_035659187.1">
    <property type="nucleotide sequence ID" value="NZ_JNCA01000014.1"/>
</dbReference>
<evidence type="ECO:0000313" key="14">
    <source>
        <dbReference type="Proteomes" id="UP000027064"/>
    </source>
</evidence>
<keyword evidence="4 13" id="KW-0808">Transferase</keyword>